<evidence type="ECO:0000256" key="2">
    <source>
        <dbReference type="SAM" id="Phobius"/>
    </source>
</evidence>
<sequence length="377" mass="41378">MNSLESITPERKCRTGSANPPLYRSGIHKAHRTLFVTMVAALIIMVFSVDVHAQSGGFSGAFTRMGFGARGMAMGNAIGSVSQDGVYAHYNPALSADITNNQFDLGTALMSFDRSLHSVNATFPLPPNAGLSFGLLNANVYDIDGRTSSGYHTDYLSTHEFQFFAAFGISINPRIRLGASVKLQLASFHEEISNSTGAGFDIGMILSPTDSWRIGFAAQDLVSEYSWNTSDLYGGQDGRSKSDPFPNRFRLSTSYRFAETGLTLSSEYEIQRQSSEYQRLQVASGVLPPRNSRQTDNITTSSHQIRFGASWDAHERITLRGGWEVLDLDFLEETHKVSAGFSVHLPYDALSPSIDYAFVREPMGIAGMHVLNLRLSL</sequence>
<protein>
    <recommendedName>
        <fullName evidence="5">PorV/PorQ family protein</fullName>
    </recommendedName>
</protein>
<evidence type="ECO:0008006" key="5">
    <source>
        <dbReference type="Google" id="ProtNLM"/>
    </source>
</evidence>
<keyword evidence="2" id="KW-1133">Transmembrane helix</keyword>
<proteinExistence type="predicted"/>
<evidence type="ECO:0000256" key="1">
    <source>
        <dbReference type="SAM" id="MobiDB-lite"/>
    </source>
</evidence>
<keyword evidence="2" id="KW-0812">Transmembrane</keyword>
<dbReference type="AlphaFoldDB" id="A0A8J7UVC9"/>
<dbReference type="Gene3D" id="2.40.160.60">
    <property type="entry name" value="Outer membrane protein transport protein (OMPP1/FadL/TodX)"/>
    <property type="match status" value="1"/>
</dbReference>
<keyword evidence="4" id="KW-1185">Reference proteome</keyword>
<gene>
    <name evidence="3" type="ORF">NATSA_07085</name>
</gene>
<comment type="caution">
    <text evidence="3">The sequence shown here is derived from an EMBL/GenBank/DDBJ whole genome shotgun (WGS) entry which is preliminary data.</text>
</comment>
<feature type="region of interest" description="Disordered" evidence="1">
    <location>
        <begin position="1"/>
        <end position="20"/>
    </location>
</feature>
<name>A0A8J7UVC9_9BACT</name>
<dbReference type="RefSeq" id="WP_210511321.1">
    <property type="nucleotide sequence ID" value="NZ_JAFIDN010000004.1"/>
</dbReference>
<feature type="transmembrane region" description="Helical" evidence="2">
    <location>
        <begin position="34"/>
        <end position="53"/>
    </location>
</feature>
<dbReference type="EMBL" id="JAFIDN010000004">
    <property type="protein sequence ID" value="MBP3192421.1"/>
    <property type="molecule type" value="Genomic_DNA"/>
</dbReference>
<keyword evidence="2" id="KW-0472">Membrane</keyword>
<evidence type="ECO:0000313" key="4">
    <source>
        <dbReference type="Proteomes" id="UP000673975"/>
    </source>
</evidence>
<reference evidence="3" key="1">
    <citation type="submission" date="2021-02" db="EMBL/GenBank/DDBJ databases">
        <title>Natronogracilivirga saccharolytica gen. nov. sp. nov. a new anaerobic, haloalkiliphilic carbohydrate-fermenting bacterium from soda lake and proposing of Cyclonatronumiaceae fam. nov. in the phylum Balneolaeota.</title>
        <authorList>
            <person name="Zhilina T.N."/>
            <person name="Sorokin D.Y."/>
            <person name="Zavarzina D.G."/>
            <person name="Toshchakov S.V."/>
            <person name="Kublanov I.V."/>
        </authorList>
    </citation>
    <scope>NUCLEOTIDE SEQUENCE</scope>
    <source>
        <strain evidence="3">Z-1702</strain>
    </source>
</reference>
<dbReference type="Proteomes" id="UP000673975">
    <property type="component" value="Unassembled WGS sequence"/>
</dbReference>
<dbReference type="SUPFAM" id="SSF56935">
    <property type="entry name" value="Porins"/>
    <property type="match status" value="1"/>
</dbReference>
<organism evidence="3 4">
    <name type="scientific">Natronogracilivirga saccharolytica</name>
    <dbReference type="NCBI Taxonomy" id="2812953"/>
    <lineage>
        <taxon>Bacteria</taxon>
        <taxon>Pseudomonadati</taxon>
        <taxon>Balneolota</taxon>
        <taxon>Balneolia</taxon>
        <taxon>Balneolales</taxon>
        <taxon>Cyclonatronaceae</taxon>
        <taxon>Natronogracilivirga</taxon>
    </lineage>
</organism>
<evidence type="ECO:0000313" key="3">
    <source>
        <dbReference type="EMBL" id="MBP3192421.1"/>
    </source>
</evidence>
<accession>A0A8J7UVC9</accession>